<sequence length="475" mass="51732">MKRISLLAVYSLLPVTLFLSITVQAQQLADDWHGTLQAFPIIVHITWNNANKNYQATMDSPEQNAYGYAFDSFTVVDNQVKATMAQLHVTMEGTIENTNRINGQWKQGMVQLPFIMDRGKLEIAKPVRPQEPFPPFPYHTTDVTFTNTDKSITYGGTLTTPEAGKNFPVALLISGSGAQNRNSEIFGHKPFLLIADYLTRHGIAVLRVDDRGVGQTTGHYQGSTIADFTKDAAAAVAYLKTRKDIINPKKIGLIGHSEGGAIAPTLVAGDKDIAFMVLLAGPGVNGKNVMLAQNKAIASAIDSNSVNAYLELYGKITDLVLATDTTGLYTRTIKMGEQWLKQQTPQTLSTLGITAENISRQTLVLAYAMSNPEIKSVLAYDPLPVLSNVKCPVLALNGSKDVQIVASLNLPGIKKILTESGNKDVTTIELPGLNHLFQTAGTGMPSEYKTITETFSPKALEQISSWILQHTNKTR</sequence>
<evidence type="ECO:0000313" key="4">
    <source>
        <dbReference type="Proteomes" id="UP000240971"/>
    </source>
</evidence>
<feature type="signal peptide" evidence="1">
    <location>
        <begin position="1"/>
        <end position="25"/>
    </location>
</feature>
<name>A0A2P8HTN2_CHINA</name>
<dbReference type="Gene3D" id="3.40.50.1820">
    <property type="entry name" value="alpha/beta hydrolase"/>
    <property type="match status" value="1"/>
</dbReference>
<dbReference type="InterPro" id="IPR053145">
    <property type="entry name" value="AB_hydrolase_Est10"/>
</dbReference>
<dbReference type="InterPro" id="IPR022742">
    <property type="entry name" value="Hydrolase_4"/>
</dbReference>
<evidence type="ECO:0000259" key="2">
    <source>
        <dbReference type="Pfam" id="PF12146"/>
    </source>
</evidence>
<dbReference type="Pfam" id="PF12146">
    <property type="entry name" value="Hydrolase_4"/>
    <property type="match status" value="1"/>
</dbReference>
<proteinExistence type="predicted"/>
<feature type="chain" id="PRO_5015109081" description="Serine aminopeptidase S33 domain-containing protein" evidence="1">
    <location>
        <begin position="26"/>
        <end position="475"/>
    </location>
</feature>
<protein>
    <recommendedName>
        <fullName evidence="2">Serine aminopeptidase S33 domain-containing protein</fullName>
    </recommendedName>
</protein>
<comment type="caution">
    <text evidence="3">The sequence shown here is derived from an EMBL/GenBank/DDBJ whole genome shotgun (WGS) entry which is preliminary data.</text>
</comment>
<dbReference type="AlphaFoldDB" id="A0A2P8HTN2"/>
<dbReference type="RefSeq" id="WP_106526817.1">
    <property type="nucleotide sequence ID" value="NZ_PYAW01000001.1"/>
</dbReference>
<gene>
    <name evidence="3" type="ORF">CLV51_101923</name>
</gene>
<dbReference type="Proteomes" id="UP000240971">
    <property type="component" value="Unassembled WGS sequence"/>
</dbReference>
<dbReference type="PANTHER" id="PTHR43265:SF1">
    <property type="entry name" value="ESTERASE ESTD"/>
    <property type="match status" value="1"/>
</dbReference>
<dbReference type="EMBL" id="PYAW01000001">
    <property type="protein sequence ID" value="PSL49589.1"/>
    <property type="molecule type" value="Genomic_DNA"/>
</dbReference>
<dbReference type="SUPFAM" id="SSF53474">
    <property type="entry name" value="alpha/beta-Hydrolases"/>
    <property type="match status" value="1"/>
</dbReference>
<accession>A0A2P8HTN2</accession>
<evidence type="ECO:0000313" key="3">
    <source>
        <dbReference type="EMBL" id="PSL49589.1"/>
    </source>
</evidence>
<dbReference type="GO" id="GO:0052689">
    <property type="term" value="F:carboxylic ester hydrolase activity"/>
    <property type="evidence" value="ECO:0007669"/>
    <property type="project" value="TreeGrafter"/>
</dbReference>
<keyword evidence="1" id="KW-0732">Signal</keyword>
<reference evidence="3 4" key="1">
    <citation type="submission" date="2018-03" db="EMBL/GenBank/DDBJ databases">
        <title>Genomic Encyclopedia of Archaeal and Bacterial Type Strains, Phase II (KMG-II): from individual species to whole genera.</title>
        <authorList>
            <person name="Goeker M."/>
        </authorList>
    </citation>
    <scope>NUCLEOTIDE SEQUENCE [LARGE SCALE GENOMIC DNA]</scope>
    <source>
        <strain evidence="3 4">DSM 24859</strain>
    </source>
</reference>
<evidence type="ECO:0000256" key="1">
    <source>
        <dbReference type="SAM" id="SignalP"/>
    </source>
</evidence>
<dbReference type="PANTHER" id="PTHR43265">
    <property type="entry name" value="ESTERASE ESTD"/>
    <property type="match status" value="1"/>
</dbReference>
<keyword evidence="4" id="KW-1185">Reference proteome</keyword>
<dbReference type="InterPro" id="IPR029058">
    <property type="entry name" value="AB_hydrolase_fold"/>
</dbReference>
<dbReference type="OrthoDB" id="9809549at2"/>
<organism evidence="3 4">
    <name type="scientific">Chitinophaga niastensis</name>
    <dbReference type="NCBI Taxonomy" id="536980"/>
    <lineage>
        <taxon>Bacteria</taxon>
        <taxon>Pseudomonadati</taxon>
        <taxon>Bacteroidota</taxon>
        <taxon>Chitinophagia</taxon>
        <taxon>Chitinophagales</taxon>
        <taxon>Chitinophagaceae</taxon>
        <taxon>Chitinophaga</taxon>
    </lineage>
</organism>
<feature type="domain" description="Serine aminopeptidase S33" evidence="2">
    <location>
        <begin position="194"/>
        <end position="296"/>
    </location>
</feature>